<dbReference type="AlphaFoldDB" id="A0A1B2LZ71"/>
<dbReference type="Proteomes" id="UP000093391">
    <property type="component" value="Chromosome"/>
</dbReference>
<organism evidence="1 2">
    <name type="scientific">Acinetobacter larvae</name>
    <dbReference type="NCBI Taxonomy" id="1789224"/>
    <lineage>
        <taxon>Bacteria</taxon>
        <taxon>Pseudomonadati</taxon>
        <taxon>Pseudomonadota</taxon>
        <taxon>Gammaproteobacteria</taxon>
        <taxon>Moraxellales</taxon>
        <taxon>Moraxellaceae</taxon>
        <taxon>Acinetobacter</taxon>
    </lineage>
</organism>
<sequence length="115" mass="13259">MKDKSKWFVYKQSNGKQVGCFRLKPFSNIECSKALGMLMLRKNILGIEGTGFYQEFIKIIAEHVIQDWENITLQFTDKHGFETEKYTPENAYQLMACGDIGTELAVWIIDKAKSI</sequence>
<keyword evidence="2" id="KW-1185">Reference proteome</keyword>
<evidence type="ECO:0000313" key="2">
    <source>
        <dbReference type="Proteomes" id="UP000093391"/>
    </source>
</evidence>
<reference evidence="1 2" key="1">
    <citation type="submission" date="2016-08" db="EMBL/GenBank/DDBJ databases">
        <authorList>
            <person name="Seilhamer J.J."/>
        </authorList>
    </citation>
    <scope>NUCLEOTIDE SEQUENCE [LARGE SCALE GENOMIC DNA]</scope>
    <source>
        <strain evidence="1 2">BRTC-1</strain>
    </source>
</reference>
<accession>A0A1B2LZ71</accession>
<proteinExistence type="predicted"/>
<dbReference type="STRING" id="1789224.BFG52_07625"/>
<dbReference type="RefSeq" id="WP_067554258.1">
    <property type="nucleotide sequence ID" value="NZ_CP016895.1"/>
</dbReference>
<evidence type="ECO:0000313" key="1">
    <source>
        <dbReference type="EMBL" id="AOA58234.1"/>
    </source>
</evidence>
<name>A0A1B2LZ71_9GAMM</name>
<dbReference type="KEGG" id="ala:BFG52_07625"/>
<protein>
    <submittedName>
        <fullName evidence="1">Uncharacterized protein</fullName>
    </submittedName>
</protein>
<dbReference type="EMBL" id="CP016895">
    <property type="protein sequence ID" value="AOA58234.1"/>
    <property type="molecule type" value="Genomic_DNA"/>
</dbReference>
<gene>
    <name evidence="1" type="ORF">BFG52_07625</name>
</gene>